<proteinExistence type="predicted"/>
<dbReference type="Proteomes" id="UP000887566">
    <property type="component" value="Unplaced"/>
</dbReference>
<evidence type="ECO:0000313" key="2">
    <source>
        <dbReference type="WBParaSite" id="PSAMB.scaffold1810size27710.g15016.t1"/>
    </source>
</evidence>
<reference evidence="2" key="1">
    <citation type="submission" date="2022-11" db="UniProtKB">
        <authorList>
            <consortium name="WormBaseParasite"/>
        </authorList>
    </citation>
    <scope>IDENTIFICATION</scope>
</reference>
<name>A0A914VCC8_9BILA</name>
<protein>
    <submittedName>
        <fullName evidence="2">Secreted protein</fullName>
    </submittedName>
</protein>
<keyword evidence="1" id="KW-1185">Reference proteome</keyword>
<dbReference type="WBParaSite" id="PSAMB.scaffold1810size27710.g15016.t1">
    <property type="protein sequence ID" value="PSAMB.scaffold1810size27710.g15016.t1"/>
    <property type="gene ID" value="PSAMB.scaffold1810size27710.g15016"/>
</dbReference>
<dbReference type="AlphaFoldDB" id="A0A914VCC8"/>
<accession>A0A914VCC8</accession>
<sequence length="98" mass="10415">MPGRTVQLVARRSGCCFAVVFVYAAQASVLDRPIDHPLVLATAHCFDEVMIPASGSGAVCRPGEVWLQVRFVAKSARLAIACVRGMSQHVGDKSCASI</sequence>
<evidence type="ECO:0000313" key="1">
    <source>
        <dbReference type="Proteomes" id="UP000887566"/>
    </source>
</evidence>
<organism evidence="1 2">
    <name type="scientific">Plectus sambesii</name>
    <dbReference type="NCBI Taxonomy" id="2011161"/>
    <lineage>
        <taxon>Eukaryota</taxon>
        <taxon>Metazoa</taxon>
        <taxon>Ecdysozoa</taxon>
        <taxon>Nematoda</taxon>
        <taxon>Chromadorea</taxon>
        <taxon>Plectida</taxon>
        <taxon>Plectina</taxon>
        <taxon>Plectoidea</taxon>
        <taxon>Plectidae</taxon>
        <taxon>Plectus</taxon>
    </lineage>
</organism>